<dbReference type="EMBL" id="BOPL01000003">
    <property type="protein sequence ID" value="GIK01228.1"/>
    <property type="molecule type" value="Genomic_DNA"/>
</dbReference>
<dbReference type="Pfam" id="PF00075">
    <property type="entry name" value="RNase_H"/>
    <property type="match status" value="1"/>
</dbReference>
<evidence type="ECO:0000256" key="8">
    <source>
        <dbReference type="SAM" id="MobiDB-lite"/>
    </source>
</evidence>
<dbReference type="EC" id="3.1.26.4" evidence="3"/>
<evidence type="ECO:0000256" key="1">
    <source>
        <dbReference type="ARBA" id="ARBA00000077"/>
    </source>
</evidence>
<feature type="domain" description="RNase H type-1" evidence="9">
    <location>
        <begin position="205"/>
        <end position="367"/>
    </location>
</feature>
<keyword evidence="6" id="KW-0255">Endonuclease</keyword>
<dbReference type="Proteomes" id="UP000710440">
    <property type="component" value="Unassembled WGS sequence"/>
</dbReference>
<dbReference type="AlphaFoldDB" id="A0A9P3F4N6"/>
<dbReference type="GO" id="GO:0004523">
    <property type="term" value="F:RNA-DNA hybrid ribonuclease activity"/>
    <property type="evidence" value="ECO:0007669"/>
    <property type="project" value="UniProtKB-EC"/>
</dbReference>
<evidence type="ECO:0000256" key="3">
    <source>
        <dbReference type="ARBA" id="ARBA00012180"/>
    </source>
</evidence>
<feature type="region of interest" description="Disordered" evidence="8">
    <location>
        <begin position="169"/>
        <end position="195"/>
    </location>
</feature>
<gene>
    <name evidence="10" type="ORF">Aspvir_005260</name>
</gene>
<dbReference type="SUPFAM" id="SSF53098">
    <property type="entry name" value="Ribonuclease H-like"/>
    <property type="match status" value="1"/>
</dbReference>
<dbReference type="PROSITE" id="PS50879">
    <property type="entry name" value="RNASE_H_1"/>
    <property type="match status" value="1"/>
</dbReference>
<dbReference type="InterPro" id="IPR002156">
    <property type="entry name" value="RNaseH_domain"/>
</dbReference>
<comment type="caution">
    <text evidence="10">The sequence shown here is derived from an EMBL/GenBank/DDBJ whole genome shotgun (WGS) entry which is preliminary data.</text>
</comment>
<dbReference type="InterPro" id="IPR036397">
    <property type="entry name" value="RNaseH_sf"/>
</dbReference>
<evidence type="ECO:0000259" key="9">
    <source>
        <dbReference type="PROSITE" id="PS50879"/>
    </source>
</evidence>
<dbReference type="InterPro" id="IPR012337">
    <property type="entry name" value="RNaseH-like_sf"/>
</dbReference>
<dbReference type="GeneID" id="66933242"/>
<evidence type="ECO:0000313" key="11">
    <source>
        <dbReference type="Proteomes" id="UP000710440"/>
    </source>
</evidence>
<dbReference type="GO" id="GO:0003676">
    <property type="term" value="F:nucleic acid binding"/>
    <property type="evidence" value="ECO:0007669"/>
    <property type="project" value="InterPro"/>
</dbReference>
<dbReference type="InterPro" id="IPR050092">
    <property type="entry name" value="RNase_H"/>
</dbReference>
<reference evidence="10 11" key="1">
    <citation type="submission" date="2021-02" db="EMBL/GenBank/DDBJ databases">
        <title>Pan-genome distribution and transcriptional activeness of fungal secondary metabolism genes in Aspergillus section Fumigati.</title>
        <authorList>
            <person name="Takahashi H."/>
            <person name="Umemura M."/>
            <person name="Ninomiya A."/>
            <person name="Kusuya Y."/>
            <person name="Urayama S."/>
            <person name="Shimizu M."/>
            <person name="Watanabe A."/>
            <person name="Kamei K."/>
            <person name="Yaguchi T."/>
            <person name="Hagiwara D."/>
        </authorList>
    </citation>
    <scope>NUCLEOTIDE SEQUENCE [LARGE SCALE GENOMIC DNA]</scope>
    <source>
        <strain evidence="10 11">IFM 47045</strain>
    </source>
</reference>
<keyword evidence="11" id="KW-1185">Reference proteome</keyword>
<organism evidence="10 11">
    <name type="scientific">Aspergillus viridinutans</name>
    <dbReference type="NCBI Taxonomy" id="75553"/>
    <lineage>
        <taxon>Eukaryota</taxon>
        <taxon>Fungi</taxon>
        <taxon>Dikarya</taxon>
        <taxon>Ascomycota</taxon>
        <taxon>Pezizomycotina</taxon>
        <taxon>Eurotiomycetes</taxon>
        <taxon>Eurotiomycetidae</taxon>
        <taxon>Eurotiales</taxon>
        <taxon>Aspergillaceae</taxon>
        <taxon>Aspergillus</taxon>
        <taxon>Aspergillus subgen. Fumigati</taxon>
    </lineage>
</organism>
<name>A0A9P3F4N6_ASPVI</name>
<evidence type="ECO:0000256" key="5">
    <source>
        <dbReference type="ARBA" id="ARBA00022723"/>
    </source>
</evidence>
<comment type="similarity">
    <text evidence="2">Belongs to the RNase H family.</text>
</comment>
<evidence type="ECO:0000256" key="2">
    <source>
        <dbReference type="ARBA" id="ARBA00005300"/>
    </source>
</evidence>
<sequence length="383" mass="43879">MSCRTGISGPAISLDYTDRDHGDGLNYWSSYYLSDAGSDPSDDDPHEWFARMRLDGSFITPDSDLDDDFIYYNNRPLYTTEEFEETERRRDDHDGHDDFNRHDWFAQMRLDSSIITPESDSDDDFMHYNNNRSIPEEVEETDRPTDGDYPGTITIRPGEYNPGTGQVIPEKFTPPNPSIRPQDLFPPGRREDTSPPVRRFISRLNTNEMLIYTDGACLGNGQANPRAGCGVVFREERPGRRGHFAFPLELQGPTGHLRPQTSNRAELRAVIAALQFRFWAGEGWTKVVIATDSEYVVEGATSRIKGWVRNGWRTRNGRSVKNKDLWKCLLRWCEDAATTRAKTKLEFWRIPREWNAEADGWAKHAAAQDERATVFVKPTGYLI</sequence>
<dbReference type="PANTHER" id="PTHR10642:SF26">
    <property type="entry name" value="RIBONUCLEASE H1"/>
    <property type="match status" value="1"/>
</dbReference>
<evidence type="ECO:0000313" key="10">
    <source>
        <dbReference type="EMBL" id="GIK01228.1"/>
    </source>
</evidence>
<evidence type="ECO:0000256" key="4">
    <source>
        <dbReference type="ARBA" id="ARBA00022722"/>
    </source>
</evidence>
<dbReference type="OrthoDB" id="407198at2759"/>
<comment type="catalytic activity">
    <reaction evidence="1">
        <text>Endonucleolytic cleavage to 5'-phosphomonoester.</text>
        <dbReference type="EC" id="3.1.26.4"/>
    </reaction>
</comment>
<proteinExistence type="inferred from homology"/>
<protein>
    <recommendedName>
        <fullName evidence="3">ribonuclease H</fullName>
        <ecNumber evidence="3">3.1.26.4</ecNumber>
    </recommendedName>
</protein>
<dbReference type="Gene3D" id="3.30.420.10">
    <property type="entry name" value="Ribonuclease H-like superfamily/Ribonuclease H"/>
    <property type="match status" value="1"/>
</dbReference>
<keyword evidence="5" id="KW-0479">Metal-binding</keyword>
<accession>A0A9P3F4N6</accession>
<dbReference type="GO" id="GO:0043137">
    <property type="term" value="P:DNA replication, removal of RNA primer"/>
    <property type="evidence" value="ECO:0007669"/>
    <property type="project" value="TreeGrafter"/>
</dbReference>
<dbReference type="GO" id="GO:0046872">
    <property type="term" value="F:metal ion binding"/>
    <property type="evidence" value="ECO:0007669"/>
    <property type="project" value="UniProtKB-KW"/>
</dbReference>
<evidence type="ECO:0000256" key="7">
    <source>
        <dbReference type="ARBA" id="ARBA00022801"/>
    </source>
</evidence>
<dbReference type="CDD" id="cd13934">
    <property type="entry name" value="RNase_H_Dikarya_like"/>
    <property type="match status" value="1"/>
</dbReference>
<keyword evidence="7" id="KW-0378">Hydrolase</keyword>
<dbReference type="RefSeq" id="XP_043124414.1">
    <property type="nucleotide sequence ID" value="XM_043268479.1"/>
</dbReference>
<dbReference type="PANTHER" id="PTHR10642">
    <property type="entry name" value="RIBONUCLEASE H1"/>
    <property type="match status" value="1"/>
</dbReference>
<keyword evidence="4" id="KW-0540">Nuclease</keyword>
<evidence type="ECO:0000256" key="6">
    <source>
        <dbReference type="ARBA" id="ARBA00022759"/>
    </source>
</evidence>